<dbReference type="Proteomes" id="UP000727407">
    <property type="component" value="Unassembled WGS sequence"/>
</dbReference>
<sequence>MKNGCLETRLERVPLAVTRDPERYLTARWTLPEKRANRRWTRSRRRERGRRLFPERVESSRLH</sequence>
<evidence type="ECO:0000313" key="1">
    <source>
        <dbReference type="EMBL" id="KAF5895928.1"/>
    </source>
</evidence>
<protein>
    <submittedName>
        <fullName evidence="1">Uncharacterized protein</fullName>
    </submittedName>
</protein>
<comment type="caution">
    <text evidence="1">The sequence shown here is derived from an EMBL/GenBank/DDBJ whole genome shotgun (WGS) entry which is preliminary data.</text>
</comment>
<gene>
    <name evidence="1" type="ORF">DAT39_014372</name>
</gene>
<reference evidence="1" key="1">
    <citation type="submission" date="2020-07" db="EMBL/GenBank/DDBJ databases">
        <title>Clarias magur genome sequencing, assembly and annotation.</title>
        <authorList>
            <person name="Kushwaha B."/>
            <person name="Kumar R."/>
            <person name="Das P."/>
            <person name="Joshi C.G."/>
            <person name="Kumar D."/>
            <person name="Nagpure N.S."/>
            <person name="Pandey M."/>
            <person name="Agarwal S."/>
            <person name="Srivastava S."/>
            <person name="Singh M."/>
            <person name="Sahoo L."/>
            <person name="Jayasankar P."/>
            <person name="Meher P.K."/>
            <person name="Koringa P.G."/>
            <person name="Iquebal M.A."/>
            <person name="Das S.P."/>
            <person name="Bit A."/>
            <person name="Patnaik S."/>
            <person name="Patel N."/>
            <person name="Shah T.M."/>
            <person name="Hinsu A."/>
            <person name="Jena J.K."/>
        </authorList>
    </citation>
    <scope>NUCLEOTIDE SEQUENCE</scope>
    <source>
        <strain evidence="1">CIFAMagur01</strain>
        <tissue evidence="1">Testis</tissue>
    </source>
</reference>
<dbReference type="EMBL" id="QNUK01000300">
    <property type="protein sequence ID" value="KAF5895928.1"/>
    <property type="molecule type" value="Genomic_DNA"/>
</dbReference>
<accession>A0A8J4TWZ8</accession>
<keyword evidence="2" id="KW-1185">Reference proteome</keyword>
<organism evidence="1 2">
    <name type="scientific">Clarias magur</name>
    <name type="common">Asian catfish</name>
    <name type="synonym">Macropteronotus magur</name>
    <dbReference type="NCBI Taxonomy" id="1594786"/>
    <lineage>
        <taxon>Eukaryota</taxon>
        <taxon>Metazoa</taxon>
        <taxon>Chordata</taxon>
        <taxon>Craniata</taxon>
        <taxon>Vertebrata</taxon>
        <taxon>Euteleostomi</taxon>
        <taxon>Actinopterygii</taxon>
        <taxon>Neopterygii</taxon>
        <taxon>Teleostei</taxon>
        <taxon>Ostariophysi</taxon>
        <taxon>Siluriformes</taxon>
        <taxon>Clariidae</taxon>
        <taxon>Clarias</taxon>
    </lineage>
</organism>
<name>A0A8J4TWZ8_CLAMG</name>
<dbReference type="AlphaFoldDB" id="A0A8J4TWZ8"/>
<evidence type="ECO:0000313" key="2">
    <source>
        <dbReference type="Proteomes" id="UP000727407"/>
    </source>
</evidence>
<proteinExistence type="predicted"/>